<keyword evidence="1" id="KW-1133">Transmembrane helix</keyword>
<dbReference type="Proteomes" id="UP000000674">
    <property type="component" value="Chromosome"/>
</dbReference>
<dbReference type="KEGG" id="mtp:Mthe_0814"/>
<evidence type="ECO:0000256" key="1">
    <source>
        <dbReference type="SAM" id="Phobius"/>
    </source>
</evidence>
<accession>A0B7C9</accession>
<dbReference type="SUPFAM" id="SSF103481">
    <property type="entry name" value="Multidrug resistance efflux transporter EmrE"/>
    <property type="match status" value="1"/>
</dbReference>
<dbReference type="AlphaFoldDB" id="A0B7C9"/>
<evidence type="ECO:0008006" key="4">
    <source>
        <dbReference type="Google" id="ProtNLM"/>
    </source>
</evidence>
<name>A0B7C9_METTP</name>
<keyword evidence="1" id="KW-0812">Transmembrane</keyword>
<keyword evidence="3" id="KW-1185">Reference proteome</keyword>
<evidence type="ECO:0000313" key="3">
    <source>
        <dbReference type="Proteomes" id="UP000000674"/>
    </source>
</evidence>
<dbReference type="EMBL" id="CP000477">
    <property type="protein sequence ID" value="ABK14603.1"/>
    <property type="molecule type" value="Genomic_DNA"/>
</dbReference>
<reference evidence="2 3" key="1">
    <citation type="submission" date="2006-10" db="EMBL/GenBank/DDBJ databases">
        <title>Complete sequence of Methanosaeta thermophila PT.</title>
        <authorList>
            <consortium name="US DOE Joint Genome Institute"/>
            <person name="Copeland A."/>
            <person name="Lucas S."/>
            <person name="Lapidus A."/>
            <person name="Barry K."/>
            <person name="Detter J.C."/>
            <person name="Glavina del Rio T."/>
            <person name="Hammon N."/>
            <person name="Israni S."/>
            <person name="Pitluck S."/>
            <person name="Chain P."/>
            <person name="Malfatti S."/>
            <person name="Shin M."/>
            <person name="Vergez L."/>
            <person name="Schmutz J."/>
            <person name="Larimer F."/>
            <person name="Land M."/>
            <person name="Hauser L."/>
            <person name="Kyrpides N."/>
            <person name="Kim E."/>
            <person name="Smith K.S."/>
            <person name="Ingram-Smith C."/>
            <person name="Richardson P."/>
        </authorList>
    </citation>
    <scope>NUCLEOTIDE SEQUENCE [LARGE SCALE GENOMIC DNA]</scope>
    <source>
        <strain evidence="3">DSM 6194 / JCM 14653 / NBRC 101360 / PT</strain>
    </source>
</reference>
<feature type="transmembrane region" description="Helical" evidence="1">
    <location>
        <begin position="152"/>
        <end position="170"/>
    </location>
</feature>
<organism evidence="2 3">
    <name type="scientific">Methanothrix thermoacetophila (strain DSM 6194 / JCM 14653 / NBRC 101360 / PT)</name>
    <name type="common">Methanosaeta thermophila</name>
    <dbReference type="NCBI Taxonomy" id="349307"/>
    <lineage>
        <taxon>Archaea</taxon>
        <taxon>Methanobacteriati</taxon>
        <taxon>Methanobacteriota</taxon>
        <taxon>Stenosarchaea group</taxon>
        <taxon>Methanomicrobia</taxon>
        <taxon>Methanotrichales</taxon>
        <taxon>Methanotrichaceae</taxon>
        <taxon>Methanothrix</taxon>
    </lineage>
</organism>
<dbReference type="HOGENOM" id="CLU_923195_0_0_2"/>
<sequence>MFSNVSWLLLALFGTVSFTLAGLLDKLILDRYLQEPKVYLLCQVLAQQVFSLTAFAFIRPEFVFPDALLAMGIGSIQVLPTVYFLRAIKEDELSRVTSLEYFYIVLVLFLSASLLDESLPARNYAGAALILLSSIIVAYRPDSLTTPALRHLLPYWVMNAIYYIAMKYLLCSMGEWDMYIWSSFGNLIAVVPFLRSGGISGLCMMASSAHTICSILVEEAFQFLGMILFIFAYASGPLALVNGVGALQPMMTFISILVIRSAYAGLIEEDTCRGAVMRKLSAVSMVALGIYFIC</sequence>
<feature type="transmembrane region" description="Helical" evidence="1">
    <location>
        <begin position="6"/>
        <end position="26"/>
    </location>
</feature>
<keyword evidence="1" id="KW-0472">Membrane</keyword>
<gene>
    <name evidence="2" type="ordered locus">Mthe_0814</name>
</gene>
<feature type="transmembrane region" description="Helical" evidence="1">
    <location>
        <begin position="97"/>
        <end position="115"/>
    </location>
</feature>
<proteinExistence type="predicted"/>
<feature type="transmembrane region" description="Helical" evidence="1">
    <location>
        <begin position="38"/>
        <end position="58"/>
    </location>
</feature>
<feature type="transmembrane region" description="Helical" evidence="1">
    <location>
        <begin position="215"/>
        <end position="234"/>
    </location>
</feature>
<dbReference type="STRING" id="349307.Mthe_0814"/>
<feature type="transmembrane region" description="Helical" evidence="1">
    <location>
        <begin position="64"/>
        <end position="85"/>
    </location>
</feature>
<dbReference type="InterPro" id="IPR037185">
    <property type="entry name" value="EmrE-like"/>
</dbReference>
<evidence type="ECO:0000313" key="2">
    <source>
        <dbReference type="EMBL" id="ABK14603.1"/>
    </source>
</evidence>
<protein>
    <recommendedName>
        <fullName evidence="4">EamA domain-containing protein</fullName>
    </recommendedName>
</protein>